<evidence type="ECO:0000256" key="1">
    <source>
        <dbReference type="ARBA" id="ARBA00006139"/>
    </source>
</evidence>
<comment type="function">
    <text evidence="9 10">This protein specifically catalyzes the removal of signal peptides from prolipoproteins.</text>
</comment>
<organism evidence="12 13">
    <name type="scientific">Rhodovulum iodosum</name>
    <dbReference type="NCBI Taxonomy" id="68291"/>
    <lineage>
        <taxon>Bacteria</taxon>
        <taxon>Pseudomonadati</taxon>
        <taxon>Pseudomonadota</taxon>
        <taxon>Alphaproteobacteria</taxon>
        <taxon>Rhodobacterales</taxon>
        <taxon>Paracoccaceae</taxon>
        <taxon>Rhodovulum</taxon>
    </lineage>
</organism>
<dbReference type="InterPro" id="IPR001872">
    <property type="entry name" value="Peptidase_A8"/>
</dbReference>
<name>A0ABV3XQT9_9RHOB</name>
<evidence type="ECO:0000256" key="2">
    <source>
        <dbReference type="ARBA" id="ARBA00022475"/>
    </source>
</evidence>
<proteinExistence type="inferred from homology"/>
<evidence type="ECO:0000256" key="11">
    <source>
        <dbReference type="RuleBase" id="RU004181"/>
    </source>
</evidence>
<evidence type="ECO:0000256" key="4">
    <source>
        <dbReference type="ARBA" id="ARBA00022692"/>
    </source>
</evidence>
<evidence type="ECO:0000256" key="10">
    <source>
        <dbReference type="RuleBase" id="RU000594"/>
    </source>
</evidence>
<evidence type="ECO:0000256" key="5">
    <source>
        <dbReference type="ARBA" id="ARBA00022750"/>
    </source>
</evidence>
<dbReference type="PROSITE" id="PS00855">
    <property type="entry name" value="SPASE_II"/>
    <property type="match status" value="1"/>
</dbReference>
<dbReference type="EMBL" id="JBEHHI010000001">
    <property type="protein sequence ID" value="MEX5727691.1"/>
    <property type="molecule type" value="Genomic_DNA"/>
</dbReference>
<feature type="active site" evidence="9">
    <location>
        <position position="117"/>
    </location>
</feature>
<dbReference type="NCBIfam" id="TIGR00077">
    <property type="entry name" value="lspA"/>
    <property type="match status" value="1"/>
</dbReference>
<dbReference type="HAMAP" id="MF_00161">
    <property type="entry name" value="LspA"/>
    <property type="match status" value="1"/>
</dbReference>
<keyword evidence="4 9" id="KW-0812">Transmembrane</keyword>
<keyword evidence="6 9" id="KW-0378">Hydrolase</keyword>
<feature type="transmembrane region" description="Helical" evidence="9">
    <location>
        <begin position="130"/>
        <end position="150"/>
    </location>
</feature>
<comment type="similarity">
    <text evidence="1 9 11">Belongs to the peptidase A8 family.</text>
</comment>
<evidence type="ECO:0000313" key="12">
    <source>
        <dbReference type="EMBL" id="MEX5727691.1"/>
    </source>
</evidence>
<reference evidence="12 13" key="1">
    <citation type="submission" date="2024-06" db="EMBL/GenBank/DDBJ databases">
        <title>Genome of Rhodovulum iodosum, a marine photoferrotroph.</title>
        <authorList>
            <person name="Bianchini G."/>
            <person name="Nikeleit V."/>
            <person name="Kappler A."/>
            <person name="Bryce C."/>
            <person name="Sanchez-Baracaldo P."/>
        </authorList>
    </citation>
    <scope>NUCLEOTIDE SEQUENCE [LARGE SCALE GENOMIC DNA]</scope>
    <source>
        <strain evidence="12 13">UT/N1</strain>
    </source>
</reference>
<protein>
    <recommendedName>
        <fullName evidence="9">Lipoprotein signal peptidase</fullName>
        <ecNumber evidence="9">3.4.23.36</ecNumber>
    </recommendedName>
    <alternativeName>
        <fullName evidence="9">Prolipoprotein signal peptidase</fullName>
    </alternativeName>
    <alternativeName>
        <fullName evidence="9">Signal peptidase II</fullName>
        <shortName evidence="9">SPase II</shortName>
    </alternativeName>
</protein>
<dbReference type="EC" id="3.4.23.36" evidence="9"/>
<dbReference type="PANTHER" id="PTHR33695">
    <property type="entry name" value="LIPOPROTEIN SIGNAL PEPTIDASE"/>
    <property type="match status" value="1"/>
</dbReference>
<dbReference type="Pfam" id="PF01252">
    <property type="entry name" value="Peptidase_A8"/>
    <property type="match status" value="1"/>
</dbReference>
<dbReference type="RefSeq" id="WP_125405960.1">
    <property type="nucleotide sequence ID" value="NZ_JBEHHI010000001.1"/>
</dbReference>
<evidence type="ECO:0000256" key="7">
    <source>
        <dbReference type="ARBA" id="ARBA00022989"/>
    </source>
</evidence>
<keyword evidence="2 9" id="KW-1003">Cell membrane</keyword>
<comment type="caution">
    <text evidence="12">The sequence shown here is derived from an EMBL/GenBank/DDBJ whole genome shotgun (WGS) entry which is preliminary data.</text>
</comment>
<feature type="transmembrane region" description="Helical" evidence="9">
    <location>
        <begin position="89"/>
        <end position="107"/>
    </location>
</feature>
<dbReference type="PRINTS" id="PR00781">
    <property type="entry name" value="LIPOSIGPTASE"/>
</dbReference>
<sequence>MRALTATALGVFLLDQASKVFVLYGLGLAHRLAIDVVPPFLNLRMAWNRGLNFGLFSNETDVMRWVFVGVALAVSVWVVLWARSQPGQVAVQLAAGALVGGALGNALDRVVYGAVADFLNMSCCGINNPFAFNIADVGVFAGAIGLVLFAGRHKTP</sequence>
<evidence type="ECO:0000256" key="9">
    <source>
        <dbReference type="HAMAP-Rule" id="MF_00161"/>
    </source>
</evidence>
<feature type="active site" evidence="9">
    <location>
        <position position="136"/>
    </location>
</feature>
<keyword evidence="5 9" id="KW-0064">Aspartyl protease</keyword>
<dbReference type="Proteomes" id="UP001560019">
    <property type="component" value="Unassembled WGS sequence"/>
</dbReference>
<feature type="transmembrane region" description="Helical" evidence="9">
    <location>
        <begin position="62"/>
        <end position="82"/>
    </location>
</feature>
<comment type="pathway">
    <text evidence="9">Protein modification; lipoprotein biosynthesis (signal peptide cleavage).</text>
</comment>
<keyword evidence="7 9" id="KW-1133">Transmembrane helix</keyword>
<evidence type="ECO:0000256" key="3">
    <source>
        <dbReference type="ARBA" id="ARBA00022670"/>
    </source>
</evidence>
<comment type="catalytic activity">
    <reaction evidence="9 10">
        <text>Release of signal peptides from bacterial membrane prolipoproteins. Hydrolyzes -Xaa-Yaa-Zaa-|-(S,diacylglyceryl)Cys-, in which Xaa is hydrophobic (preferably Leu), and Yaa (Ala or Ser) and Zaa (Gly or Ala) have small, neutral side chains.</text>
        <dbReference type="EC" id="3.4.23.36"/>
    </reaction>
</comment>
<comment type="subcellular location">
    <subcellularLocation>
        <location evidence="9">Cell membrane</location>
        <topology evidence="9">Multi-pass membrane protein</topology>
    </subcellularLocation>
</comment>
<comment type="caution">
    <text evidence="9">Lacks conserved residue(s) required for the propagation of feature annotation.</text>
</comment>
<evidence type="ECO:0000313" key="13">
    <source>
        <dbReference type="Proteomes" id="UP001560019"/>
    </source>
</evidence>
<accession>A0ABV3XQT9</accession>
<keyword evidence="3 9" id="KW-0645">Protease</keyword>
<gene>
    <name evidence="9" type="primary">lspA</name>
    <name evidence="12" type="ORF">Ga0609869_001044</name>
</gene>
<keyword evidence="13" id="KW-1185">Reference proteome</keyword>
<evidence type="ECO:0000256" key="8">
    <source>
        <dbReference type="ARBA" id="ARBA00023136"/>
    </source>
</evidence>
<evidence type="ECO:0000256" key="6">
    <source>
        <dbReference type="ARBA" id="ARBA00022801"/>
    </source>
</evidence>
<dbReference type="PANTHER" id="PTHR33695:SF1">
    <property type="entry name" value="LIPOPROTEIN SIGNAL PEPTIDASE"/>
    <property type="match status" value="1"/>
</dbReference>
<keyword evidence="8 9" id="KW-0472">Membrane</keyword>